<dbReference type="Gene3D" id="3.30.450.20">
    <property type="entry name" value="PAS domain"/>
    <property type="match status" value="1"/>
</dbReference>
<comment type="subcellular location">
    <subcellularLocation>
        <location evidence="1">Cell membrane</location>
        <topology evidence="1">Multi-pass membrane protein</topology>
    </subcellularLocation>
</comment>
<sequence>MSRLSLNTKLWLALLITWLGLLFLGGWAAWESRERTMADRQSAVRNVVESAAGIVADYAGQVEAHQLTLEQAQEQAKARLSVMRYPGNGYMIITTAHPVVIMHPVLADLRMKDVSDYKDTDGKLLFVEMVKVAQAQGQGFVRYMGRLPGKPDRLEKISFVKRFVPWDWYLISGVYVNDINEAFKADLLRYLIVVLLIGALSSTALILIIRNVTHSLGGDPVYAAAVAERIANGDLSREVALQRTDADSMLSAMERMQRRLVDTLRAIRGGTETITVAAQQIAAGNQDLSARTEQQAASISETAATMEQLTATVKQNAHNAHEASRMAADASSIAGEGGVAVQQVVTTMQGIAASSSRVVDIISVIESIAFQTNILALNAAVEAARAGEEGRGFAVVAGEVRNLARRSAEAAKEIKSLIEDSTGKVDSGKLQVERAGTTMASLVQSVRRVTSIIAEISSASEEQSRGIEQVNVAIAQMDQTTQQNAAMVEQAAAAAQSMQEQAQSLRDAVNVFQFSHAATD</sequence>
<evidence type="ECO:0000313" key="13">
    <source>
        <dbReference type="Proteomes" id="UP001629249"/>
    </source>
</evidence>
<reference evidence="12 13" key="1">
    <citation type="journal article" date="2024" name="Chem. Sci.">
        <title>Discovery of megapolipeptins by genome mining of a Burkholderiales bacteria collection.</title>
        <authorList>
            <person name="Paulo B.S."/>
            <person name="Recchia M.J.J."/>
            <person name="Lee S."/>
            <person name="Fergusson C.H."/>
            <person name="Romanowski S.B."/>
            <person name="Hernandez A."/>
            <person name="Krull N."/>
            <person name="Liu D.Y."/>
            <person name="Cavanagh H."/>
            <person name="Bos A."/>
            <person name="Gray C.A."/>
            <person name="Murphy B.T."/>
            <person name="Linington R.G."/>
            <person name="Eustaquio A.S."/>
        </authorList>
    </citation>
    <scope>NUCLEOTIDE SEQUENCE [LARGE SCALE GENOMIC DNA]</scope>
    <source>
        <strain evidence="12 13">RL16-012-BIC-B</strain>
    </source>
</reference>
<feature type="transmembrane region" description="Helical" evidence="9">
    <location>
        <begin position="187"/>
        <end position="209"/>
    </location>
</feature>
<keyword evidence="4 9" id="KW-0812">Transmembrane</keyword>
<keyword evidence="2" id="KW-1003">Cell membrane</keyword>
<gene>
    <name evidence="12" type="ORF">PQR66_05295</name>
</gene>
<evidence type="ECO:0000256" key="7">
    <source>
        <dbReference type="ARBA" id="ARBA00029447"/>
    </source>
</evidence>
<dbReference type="PRINTS" id="PR00260">
    <property type="entry name" value="CHEMTRNSDUCR"/>
</dbReference>
<feature type="domain" description="HAMP" evidence="11">
    <location>
        <begin position="224"/>
        <end position="265"/>
    </location>
</feature>
<dbReference type="Pfam" id="PF00015">
    <property type="entry name" value="MCPsignal"/>
    <property type="match status" value="1"/>
</dbReference>
<dbReference type="SMART" id="SM01049">
    <property type="entry name" value="Cache_2"/>
    <property type="match status" value="1"/>
</dbReference>
<dbReference type="InterPro" id="IPR004090">
    <property type="entry name" value="Chemotax_Me-accpt_rcpt"/>
</dbReference>
<evidence type="ECO:0000256" key="1">
    <source>
        <dbReference type="ARBA" id="ARBA00004651"/>
    </source>
</evidence>
<dbReference type="CDD" id="cd11386">
    <property type="entry name" value="MCP_signal"/>
    <property type="match status" value="1"/>
</dbReference>
<evidence type="ECO:0000256" key="6">
    <source>
        <dbReference type="ARBA" id="ARBA00023136"/>
    </source>
</evidence>
<evidence type="ECO:0000313" key="12">
    <source>
        <dbReference type="EMBL" id="MFL9882430.1"/>
    </source>
</evidence>
<protein>
    <submittedName>
        <fullName evidence="12">Methyl-accepting chemotaxis protein</fullName>
    </submittedName>
</protein>
<dbReference type="Pfam" id="PF17200">
    <property type="entry name" value="sCache_2"/>
    <property type="match status" value="1"/>
</dbReference>
<keyword evidence="8" id="KW-0807">Transducer</keyword>
<name>A0ABW8ZI28_9BURK</name>
<dbReference type="SUPFAM" id="SSF58104">
    <property type="entry name" value="Methyl-accepting chemotaxis protein (MCP) signaling domain"/>
    <property type="match status" value="1"/>
</dbReference>
<evidence type="ECO:0000256" key="9">
    <source>
        <dbReference type="SAM" id="Phobius"/>
    </source>
</evidence>
<evidence type="ECO:0000259" key="11">
    <source>
        <dbReference type="PROSITE" id="PS50885"/>
    </source>
</evidence>
<accession>A0ABW8ZI28</accession>
<feature type="domain" description="Methyl-accepting transducer" evidence="10">
    <location>
        <begin position="270"/>
        <end position="499"/>
    </location>
</feature>
<dbReference type="EMBL" id="JAQQFN010000003">
    <property type="protein sequence ID" value="MFL9882430.1"/>
    <property type="molecule type" value="Genomic_DNA"/>
</dbReference>
<dbReference type="RefSeq" id="WP_408326862.1">
    <property type="nucleotide sequence ID" value="NZ_JAQQFH010000003.1"/>
</dbReference>
<comment type="caution">
    <text evidence="12">The sequence shown here is derived from an EMBL/GenBank/DDBJ whole genome shotgun (WGS) entry which is preliminary data.</text>
</comment>
<evidence type="ECO:0000259" key="10">
    <source>
        <dbReference type="PROSITE" id="PS50111"/>
    </source>
</evidence>
<dbReference type="Proteomes" id="UP001629249">
    <property type="component" value="Unassembled WGS sequence"/>
</dbReference>
<dbReference type="InterPro" id="IPR051310">
    <property type="entry name" value="MCP_chemotaxis"/>
</dbReference>
<dbReference type="PROSITE" id="PS50111">
    <property type="entry name" value="CHEMOTAXIS_TRANSDUC_2"/>
    <property type="match status" value="1"/>
</dbReference>
<proteinExistence type="inferred from homology"/>
<evidence type="ECO:0000256" key="8">
    <source>
        <dbReference type="PROSITE-ProRule" id="PRU00284"/>
    </source>
</evidence>
<organism evidence="12 13">
    <name type="scientific">Paraburkholderia agricolaris</name>
    <dbReference type="NCBI Taxonomy" id="2152888"/>
    <lineage>
        <taxon>Bacteria</taxon>
        <taxon>Pseudomonadati</taxon>
        <taxon>Pseudomonadota</taxon>
        <taxon>Betaproteobacteria</taxon>
        <taxon>Burkholderiales</taxon>
        <taxon>Burkholderiaceae</taxon>
        <taxon>Paraburkholderia</taxon>
    </lineage>
</organism>
<comment type="similarity">
    <text evidence="7">Belongs to the methyl-accepting chemotaxis (MCP) protein family.</text>
</comment>
<dbReference type="InterPro" id="IPR004089">
    <property type="entry name" value="MCPsignal_dom"/>
</dbReference>
<evidence type="ECO:0000256" key="2">
    <source>
        <dbReference type="ARBA" id="ARBA00022475"/>
    </source>
</evidence>
<dbReference type="Gene3D" id="1.10.287.950">
    <property type="entry name" value="Methyl-accepting chemotaxis protein"/>
    <property type="match status" value="1"/>
</dbReference>
<dbReference type="InterPro" id="IPR003660">
    <property type="entry name" value="HAMP_dom"/>
</dbReference>
<keyword evidence="6 9" id="KW-0472">Membrane</keyword>
<keyword evidence="5 9" id="KW-1133">Transmembrane helix</keyword>
<dbReference type="PANTHER" id="PTHR43531:SF14">
    <property type="entry name" value="METHYL-ACCEPTING CHEMOTAXIS PROTEIN I-RELATED"/>
    <property type="match status" value="1"/>
</dbReference>
<dbReference type="SMART" id="SM00283">
    <property type="entry name" value="MA"/>
    <property type="match status" value="1"/>
</dbReference>
<dbReference type="PANTHER" id="PTHR43531">
    <property type="entry name" value="PROTEIN ICFG"/>
    <property type="match status" value="1"/>
</dbReference>
<keyword evidence="3" id="KW-0488">Methylation</keyword>
<keyword evidence="13" id="KW-1185">Reference proteome</keyword>
<dbReference type="PROSITE" id="PS50885">
    <property type="entry name" value="HAMP"/>
    <property type="match status" value="1"/>
</dbReference>
<evidence type="ECO:0000256" key="4">
    <source>
        <dbReference type="ARBA" id="ARBA00022692"/>
    </source>
</evidence>
<evidence type="ECO:0000256" key="5">
    <source>
        <dbReference type="ARBA" id="ARBA00022989"/>
    </source>
</evidence>
<dbReference type="InterPro" id="IPR033480">
    <property type="entry name" value="sCache_2"/>
</dbReference>
<evidence type="ECO:0000256" key="3">
    <source>
        <dbReference type="ARBA" id="ARBA00022481"/>
    </source>
</evidence>